<comment type="caution">
    <text evidence="1">The sequence shown here is derived from an EMBL/GenBank/DDBJ whole genome shotgun (WGS) entry which is preliminary data.</text>
</comment>
<dbReference type="AlphaFoldDB" id="A0AAQ4FI46"/>
<keyword evidence="2" id="KW-1185">Reference proteome</keyword>
<evidence type="ECO:0000313" key="1">
    <source>
        <dbReference type="EMBL" id="KAK8786473.1"/>
    </source>
</evidence>
<organism evidence="1 2">
    <name type="scientific">Amblyomma americanum</name>
    <name type="common">Lone star tick</name>
    <dbReference type="NCBI Taxonomy" id="6943"/>
    <lineage>
        <taxon>Eukaryota</taxon>
        <taxon>Metazoa</taxon>
        <taxon>Ecdysozoa</taxon>
        <taxon>Arthropoda</taxon>
        <taxon>Chelicerata</taxon>
        <taxon>Arachnida</taxon>
        <taxon>Acari</taxon>
        <taxon>Parasitiformes</taxon>
        <taxon>Ixodida</taxon>
        <taxon>Ixodoidea</taxon>
        <taxon>Ixodidae</taxon>
        <taxon>Amblyomminae</taxon>
        <taxon>Amblyomma</taxon>
    </lineage>
</organism>
<name>A0AAQ4FI46_AMBAM</name>
<reference evidence="1 2" key="1">
    <citation type="journal article" date="2023" name="Arcadia Sci">
        <title>De novo assembly of a long-read Amblyomma americanum tick genome.</title>
        <authorList>
            <person name="Chou S."/>
            <person name="Poskanzer K.E."/>
            <person name="Rollins M."/>
            <person name="Thuy-Boun P.S."/>
        </authorList>
    </citation>
    <scope>NUCLEOTIDE SEQUENCE [LARGE SCALE GENOMIC DNA]</scope>
    <source>
        <strain evidence="1">F_SG_1</strain>
        <tissue evidence="1">Salivary glands</tissue>
    </source>
</reference>
<accession>A0AAQ4FI46</accession>
<evidence type="ECO:0000313" key="2">
    <source>
        <dbReference type="Proteomes" id="UP001321473"/>
    </source>
</evidence>
<dbReference type="Proteomes" id="UP001321473">
    <property type="component" value="Unassembled WGS sequence"/>
</dbReference>
<proteinExistence type="predicted"/>
<gene>
    <name evidence="1" type="ORF">V5799_023752</name>
</gene>
<dbReference type="EMBL" id="JARKHS020002728">
    <property type="protein sequence ID" value="KAK8786473.1"/>
    <property type="molecule type" value="Genomic_DNA"/>
</dbReference>
<sequence length="188" mass="21380">MSAFLFLSSSVTSAPRHGAASAFVTARKELVCSVNRAATAPLLYPPEGLCHYLYYADLFVHKEEIVAAEIEESFEAFKTQFRTNYRRTEGGLAFDIRYTSEGDFNSKVEQQLGDLARINIKHYGILNVLARVDKMQALMDKSRGLLRAFKRIQGADKNRKTIIAIGLIDYNETNAWDRYKNWIKMAVE</sequence>
<protein>
    <submittedName>
        <fullName evidence="1">Uncharacterized protein</fullName>
    </submittedName>
</protein>